<keyword evidence="1" id="KW-0472">Membrane</keyword>
<feature type="transmembrane region" description="Helical" evidence="1">
    <location>
        <begin position="192"/>
        <end position="213"/>
    </location>
</feature>
<gene>
    <name evidence="2" type="ORF">J596_0313</name>
</gene>
<comment type="caution">
    <text evidence="2">The sequence shown here is derived from an EMBL/GenBank/DDBJ whole genome shotgun (WGS) entry which is preliminary data.</text>
</comment>
<protein>
    <recommendedName>
        <fullName evidence="4">Transmembrane protein</fullName>
    </recommendedName>
</protein>
<dbReference type="PATRIC" id="fig|1310697.3.peg.291"/>
<dbReference type="EMBL" id="JMOD01000003">
    <property type="protein sequence ID" value="KCY22665.1"/>
    <property type="molecule type" value="Genomic_DNA"/>
</dbReference>
<organism evidence="2 3">
    <name type="scientific">Acinetobacter baumannii 21072</name>
    <dbReference type="NCBI Taxonomy" id="1310697"/>
    <lineage>
        <taxon>Bacteria</taxon>
        <taxon>Pseudomonadati</taxon>
        <taxon>Pseudomonadota</taxon>
        <taxon>Gammaproteobacteria</taxon>
        <taxon>Moraxellales</taxon>
        <taxon>Moraxellaceae</taxon>
        <taxon>Acinetobacter</taxon>
        <taxon>Acinetobacter calcoaceticus/baumannii complex</taxon>
    </lineage>
</organism>
<name>A0A062IS76_ACIBA</name>
<evidence type="ECO:0000256" key="1">
    <source>
        <dbReference type="SAM" id="Phobius"/>
    </source>
</evidence>
<evidence type="ECO:0008006" key="4">
    <source>
        <dbReference type="Google" id="ProtNLM"/>
    </source>
</evidence>
<evidence type="ECO:0000313" key="2">
    <source>
        <dbReference type="EMBL" id="KCY22665.1"/>
    </source>
</evidence>
<sequence length="234" mass="27695">MKNLESLIPFIKTYAGETVGSLIVLVLIILTVYKTIFDSGLFQHLFILIRFRRWKIDKEIKEVTELINQGGLNEYVKNKYIDKRRALYLQKQLLTKEDRIEILDILSSYEDEKKAVRLFDSCKKVLEYCPNKKTLDFKTGYHTTPAQAEKHKSIVFYTYWILALPAAAWVLYEYYRLLFKQPPNTDSNLYVLFIFGLYTGWVFLVAFCLRYFLKRANACELLGMKKIKMTKLIY</sequence>
<reference evidence="2 3" key="1">
    <citation type="submission" date="2014-04" db="EMBL/GenBank/DDBJ databases">
        <title>Comparative genomics and transcriptomics to identify genetic mechanisms underlying the emergence of carbapenem resistant Acinetobacter baumannii (CRAb).</title>
        <authorList>
            <person name="Harris A.D."/>
            <person name="Johnson K.J."/>
            <person name="George J."/>
            <person name="Nadendla S."/>
            <person name="Daugherty S.C."/>
            <person name="Parankush S."/>
            <person name="Sadzewicz L."/>
            <person name="Tallon L."/>
            <person name="Sengamalay N."/>
            <person name="Hazen T.H."/>
            <person name="Rasko D.A."/>
        </authorList>
    </citation>
    <scope>NUCLEOTIDE SEQUENCE [LARGE SCALE GENOMIC DNA]</scope>
    <source>
        <strain evidence="2 3">21072</strain>
    </source>
</reference>
<keyword evidence="1" id="KW-0812">Transmembrane</keyword>
<keyword evidence="1" id="KW-1133">Transmembrane helix</keyword>
<dbReference type="AlphaFoldDB" id="A0A062IS76"/>
<dbReference type="RefSeq" id="WP_032035651.1">
    <property type="nucleotide sequence ID" value="NZ_JMOD01000003.1"/>
</dbReference>
<feature type="transmembrane region" description="Helical" evidence="1">
    <location>
        <begin position="20"/>
        <end position="49"/>
    </location>
</feature>
<evidence type="ECO:0000313" key="3">
    <source>
        <dbReference type="Proteomes" id="UP000027327"/>
    </source>
</evidence>
<accession>A0A062IS76</accession>
<dbReference type="Proteomes" id="UP000027327">
    <property type="component" value="Unassembled WGS sequence"/>
</dbReference>
<feature type="transmembrane region" description="Helical" evidence="1">
    <location>
        <begin position="154"/>
        <end position="172"/>
    </location>
</feature>
<proteinExistence type="predicted"/>